<comment type="catalytic activity">
    <reaction evidence="9 10">
        <text>tRNA(Lys) + L-lysine + ATP = L-lysyl-tRNA(Lys) + AMP + diphosphate</text>
        <dbReference type="Rhea" id="RHEA:20792"/>
        <dbReference type="Rhea" id="RHEA-COMP:9696"/>
        <dbReference type="Rhea" id="RHEA-COMP:9697"/>
        <dbReference type="ChEBI" id="CHEBI:30616"/>
        <dbReference type="ChEBI" id="CHEBI:32551"/>
        <dbReference type="ChEBI" id="CHEBI:33019"/>
        <dbReference type="ChEBI" id="CHEBI:78442"/>
        <dbReference type="ChEBI" id="CHEBI:78529"/>
        <dbReference type="ChEBI" id="CHEBI:456215"/>
        <dbReference type="EC" id="6.1.1.6"/>
    </reaction>
</comment>
<dbReference type="GO" id="GO:0005524">
    <property type="term" value="F:ATP binding"/>
    <property type="evidence" value="ECO:0007669"/>
    <property type="project" value="UniProtKB-UniRule"/>
</dbReference>
<evidence type="ECO:0000256" key="8">
    <source>
        <dbReference type="ARBA" id="ARBA00023146"/>
    </source>
</evidence>
<dbReference type="AlphaFoldDB" id="A0A0M0BSM9"/>
<feature type="short sequence motif" description="'KMSKS' region" evidence="10">
    <location>
        <begin position="296"/>
        <end position="300"/>
    </location>
</feature>
<evidence type="ECO:0000256" key="9">
    <source>
        <dbReference type="ARBA" id="ARBA00048573"/>
    </source>
</evidence>
<reference evidence="11 12" key="1">
    <citation type="submission" date="2015-06" db="EMBL/GenBank/DDBJ databases">
        <title>New insights into the roles of widespread benthic archaea in carbon and nitrogen cycling.</title>
        <authorList>
            <person name="Lazar C.S."/>
            <person name="Baker B.J."/>
            <person name="Seitz K.W."/>
            <person name="Hyde A.S."/>
            <person name="Dick G.J."/>
            <person name="Hinrichs K.-U."/>
            <person name="Teske A.P."/>
        </authorList>
    </citation>
    <scope>NUCLEOTIDE SEQUENCE [LARGE SCALE GENOMIC DNA]</scope>
    <source>
        <strain evidence="11">DG-45</strain>
    </source>
</reference>
<evidence type="ECO:0000313" key="11">
    <source>
        <dbReference type="EMBL" id="KON31592.1"/>
    </source>
</evidence>
<protein>
    <recommendedName>
        <fullName evidence="10">Lysine--tRNA ligase</fullName>
        <ecNumber evidence="10">6.1.1.6</ecNumber>
    </recommendedName>
    <alternativeName>
        <fullName evidence="10">Lysyl-tRNA synthetase</fullName>
        <shortName evidence="10">LysRS</shortName>
    </alternativeName>
</protein>
<dbReference type="EMBL" id="LFWZ01000001">
    <property type="protein sequence ID" value="KON31592.1"/>
    <property type="molecule type" value="Genomic_DNA"/>
</dbReference>
<dbReference type="PANTHER" id="PTHR37940:SF1">
    <property type="entry name" value="LYSINE--TRNA LIGASE"/>
    <property type="match status" value="1"/>
</dbReference>
<keyword evidence="8 10" id="KW-0030">Aminoacyl-tRNA synthetase</keyword>
<keyword evidence="4 10" id="KW-0436">Ligase</keyword>
<dbReference type="InterPro" id="IPR008925">
    <property type="entry name" value="aa_tRNA-synth_I_cd-bd_sf"/>
</dbReference>
<dbReference type="HAMAP" id="MF_00177">
    <property type="entry name" value="Lys_tRNA_synth_class1"/>
    <property type="match status" value="1"/>
</dbReference>
<evidence type="ECO:0000313" key="12">
    <source>
        <dbReference type="Proteomes" id="UP000037210"/>
    </source>
</evidence>
<evidence type="ECO:0000256" key="4">
    <source>
        <dbReference type="ARBA" id="ARBA00022598"/>
    </source>
</evidence>
<evidence type="ECO:0000256" key="3">
    <source>
        <dbReference type="ARBA" id="ARBA00022490"/>
    </source>
</evidence>
<dbReference type="InterPro" id="IPR020751">
    <property type="entry name" value="aa-tRNA-synth_I_codon-bd_sub2"/>
</dbReference>
<comment type="caution">
    <text evidence="11">The sequence shown here is derived from an EMBL/GenBank/DDBJ whole genome shotgun (WGS) entry which is preliminary data.</text>
</comment>
<evidence type="ECO:0000256" key="1">
    <source>
        <dbReference type="ARBA" id="ARBA00004496"/>
    </source>
</evidence>
<dbReference type="PATRIC" id="fig|1685127.3.peg.804"/>
<organism evidence="11 12">
    <name type="scientific">miscellaneous Crenarchaeota group-15 archaeon DG-45</name>
    <dbReference type="NCBI Taxonomy" id="1685127"/>
    <lineage>
        <taxon>Archaea</taxon>
        <taxon>Candidatus Bathyarchaeota</taxon>
        <taxon>MCG-15</taxon>
    </lineage>
</organism>
<dbReference type="SUPFAM" id="SSF52374">
    <property type="entry name" value="Nucleotidylyl transferase"/>
    <property type="match status" value="1"/>
</dbReference>
<dbReference type="Gene3D" id="1.10.10.770">
    <property type="match status" value="1"/>
</dbReference>
<name>A0A0M0BSM9_9ARCH</name>
<sequence length="531" mass="59233">MQEIIGLGTWYDKAAKELIDRERLLGRSLDLIRTESGLGASGFPHIGSLGDALRNYAVALGVQVQGYDSELIAFSDDKDGLRRVPAGLDRDLAKWLGYPVSAIPDPFGGCHDSFGAHMTSLLLEALDTSGAEYTFMSGAKVYEEGLLDEEILVLMENADLVGEIIDDELGQAKYLEALPYFPVCESCGRIYTTNAHRYLADEHKVLYRCDGMEVKGRWLEGCGHEGEADVLAGRGKLSWKVEFAARWRALDIRFEAYGKDIADSVRVNDRICREVLGFEPPMHVQYEMFLDRGGKKISKSAGNVFTPQVWYRYGSPQSLNLLILKRFVGAKSGSVEEIPSHMDELDDLEDIYFGKAEVSDATEQAKLSGLFAYCWMLKPPEEPSVHTPYNLITHLAMVAPTGSEPHYIKEKLREYGYLKDGDSGLERRIGYALNWVKDFGEPSEQSLDLTAREAKAVEALIAALRRADNEDGYQSAVFDSARMGGLPPGRLFKILYRALIGRERGPRFGPYVAVMGKEKVIEKLENVLLER</sequence>
<gene>
    <name evidence="10" type="primary">lysS</name>
    <name evidence="11" type="ORF">AC482_00100</name>
</gene>
<keyword evidence="3 10" id="KW-0963">Cytoplasm</keyword>
<dbReference type="GO" id="GO:0004824">
    <property type="term" value="F:lysine-tRNA ligase activity"/>
    <property type="evidence" value="ECO:0007669"/>
    <property type="project" value="UniProtKB-UniRule"/>
</dbReference>
<keyword evidence="7 10" id="KW-0648">Protein biosynthesis</keyword>
<keyword evidence="6 10" id="KW-0067">ATP-binding</keyword>
<evidence type="ECO:0000256" key="7">
    <source>
        <dbReference type="ARBA" id="ARBA00022917"/>
    </source>
</evidence>
<dbReference type="SUPFAM" id="SSF48163">
    <property type="entry name" value="An anticodon-binding domain of class I aminoacyl-tRNA synthetases"/>
    <property type="match status" value="1"/>
</dbReference>
<comment type="similarity">
    <text evidence="2 10">Belongs to the class-I aminoacyl-tRNA synthetase family.</text>
</comment>
<feature type="binding site" evidence="10">
    <location>
        <position position="299"/>
    </location>
    <ligand>
        <name>ATP</name>
        <dbReference type="ChEBI" id="CHEBI:30616"/>
    </ligand>
</feature>
<evidence type="ECO:0000256" key="2">
    <source>
        <dbReference type="ARBA" id="ARBA00005594"/>
    </source>
</evidence>
<comment type="subcellular location">
    <subcellularLocation>
        <location evidence="1 10">Cytoplasm</location>
    </subcellularLocation>
</comment>
<dbReference type="GO" id="GO:0005737">
    <property type="term" value="C:cytoplasm"/>
    <property type="evidence" value="ECO:0007669"/>
    <property type="project" value="UniProtKB-SubCell"/>
</dbReference>
<dbReference type="EC" id="6.1.1.6" evidence="10"/>
<dbReference type="InterPro" id="IPR014729">
    <property type="entry name" value="Rossmann-like_a/b/a_fold"/>
</dbReference>
<evidence type="ECO:0000256" key="5">
    <source>
        <dbReference type="ARBA" id="ARBA00022741"/>
    </source>
</evidence>
<evidence type="ECO:0000256" key="10">
    <source>
        <dbReference type="HAMAP-Rule" id="MF_00177"/>
    </source>
</evidence>
<dbReference type="InterPro" id="IPR002904">
    <property type="entry name" value="Lys-tRNA-ligase"/>
</dbReference>
<dbReference type="NCBIfam" id="TIGR00467">
    <property type="entry name" value="lysS_arch"/>
    <property type="match status" value="1"/>
</dbReference>
<evidence type="ECO:0000256" key="6">
    <source>
        <dbReference type="ARBA" id="ARBA00022840"/>
    </source>
</evidence>
<proteinExistence type="inferred from homology"/>
<keyword evidence="5 10" id="KW-0547">Nucleotide-binding</keyword>
<dbReference type="GO" id="GO:0006430">
    <property type="term" value="P:lysyl-tRNA aminoacylation"/>
    <property type="evidence" value="ECO:0007669"/>
    <property type="project" value="UniProtKB-UniRule"/>
</dbReference>
<dbReference type="Pfam" id="PF01921">
    <property type="entry name" value="tRNA-synt_1f"/>
    <property type="match status" value="1"/>
</dbReference>
<accession>A0A0M0BSM9</accession>
<feature type="short sequence motif" description="'HIGH' region" evidence="10">
    <location>
        <begin position="40"/>
        <end position="48"/>
    </location>
</feature>
<dbReference type="PANTHER" id="PTHR37940">
    <property type="entry name" value="LYSINE--TRNA LIGASE"/>
    <property type="match status" value="1"/>
</dbReference>
<dbReference type="GO" id="GO:0000049">
    <property type="term" value="F:tRNA binding"/>
    <property type="evidence" value="ECO:0007669"/>
    <property type="project" value="InterPro"/>
</dbReference>
<dbReference type="Gene3D" id="3.40.50.620">
    <property type="entry name" value="HUPs"/>
    <property type="match status" value="2"/>
</dbReference>
<dbReference type="Proteomes" id="UP000037210">
    <property type="component" value="Unassembled WGS sequence"/>
</dbReference>
<dbReference type="Gene3D" id="1.10.10.350">
    <property type="match status" value="1"/>
</dbReference>